<proteinExistence type="predicted"/>
<name>A0A0W8F0J8_9ZZZZ</name>
<reference evidence="2" key="1">
    <citation type="journal article" date="2015" name="Proc. Natl. Acad. Sci. U.S.A.">
        <title>Networks of energetic and metabolic interactions define dynamics in microbial communities.</title>
        <authorList>
            <person name="Embree M."/>
            <person name="Liu J.K."/>
            <person name="Al-Bassam M.M."/>
            <person name="Zengler K."/>
        </authorList>
    </citation>
    <scope>NUCLEOTIDE SEQUENCE</scope>
</reference>
<dbReference type="AlphaFoldDB" id="A0A0W8F0J8"/>
<sequence length="106" mass="11754">MYLLILNVLAIIIIICGLFFMVVGALGLLRLPDFYTRAHASGKCDTLGEGLMLLGFILYEGMTLISLKLLLLIIFIYISSPTAVHALVNVAYSRGVPPWQKGEERR</sequence>
<dbReference type="GO" id="GO:0015385">
    <property type="term" value="F:sodium:proton antiporter activity"/>
    <property type="evidence" value="ECO:0007669"/>
    <property type="project" value="TreeGrafter"/>
</dbReference>
<dbReference type="InterPro" id="IPR005133">
    <property type="entry name" value="PhaG_MnhG_YufB"/>
</dbReference>
<dbReference type="PANTHER" id="PTHR34703:SF1">
    <property type="entry name" value="ANTIPORTER SUBUNIT MNHG2-RELATED"/>
    <property type="match status" value="1"/>
</dbReference>
<evidence type="ECO:0000313" key="2">
    <source>
        <dbReference type="EMBL" id="KUG14353.1"/>
    </source>
</evidence>
<feature type="transmembrane region" description="Helical" evidence="1">
    <location>
        <begin position="6"/>
        <end position="29"/>
    </location>
</feature>
<keyword evidence="1" id="KW-0472">Membrane</keyword>
<keyword evidence="1" id="KW-0812">Transmembrane</keyword>
<dbReference type="NCBIfam" id="TIGR01300">
    <property type="entry name" value="CPA3_mnhG_phaG"/>
    <property type="match status" value="1"/>
</dbReference>
<dbReference type="PANTHER" id="PTHR34703">
    <property type="entry name" value="ANTIPORTER SUBUNIT MNHG2-RELATED"/>
    <property type="match status" value="1"/>
</dbReference>
<organism evidence="2">
    <name type="scientific">hydrocarbon metagenome</name>
    <dbReference type="NCBI Taxonomy" id="938273"/>
    <lineage>
        <taxon>unclassified sequences</taxon>
        <taxon>metagenomes</taxon>
        <taxon>ecological metagenomes</taxon>
    </lineage>
</organism>
<dbReference type="EMBL" id="LNQE01001667">
    <property type="protein sequence ID" value="KUG14353.1"/>
    <property type="molecule type" value="Genomic_DNA"/>
</dbReference>
<gene>
    <name evidence="2" type="ORF">ASZ90_016001</name>
</gene>
<dbReference type="Pfam" id="PF03334">
    <property type="entry name" value="PhaG_MnhG_YufB"/>
    <property type="match status" value="1"/>
</dbReference>
<feature type="transmembrane region" description="Helical" evidence="1">
    <location>
        <begin position="50"/>
        <end position="78"/>
    </location>
</feature>
<keyword evidence="1" id="KW-1133">Transmembrane helix</keyword>
<accession>A0A0W8F0J8</accession>
<protein>
    <submittedName>
        <fullName evidence="2">Na(+) h(+) antiporter subunit g</fullName>
    </submittedName>
</protein>
<comment type="caution">
    <text evidence="2">The sequence shown here is derived from an EMBL/GenBank/DDBJ whole genome shotgun (WGS) entry which is preliminary data.</text>
</comment>
<evidence type="ECO:0000256" key="1">
    <source>
        <dbReference type="SAM" id="Phobius"/>
    </source>
</evidence>